<gene>
    <name evidence="2" type="ORF">PHMEG_0005292</name>
</gene>
<evidence type="ECO:0000259" key="1">
    <source>
        <dbReference type="Pfam" id="PF25597"/>
    </source>
</evidence>
<evidence type="ECO:0000313" key="3">
    <source>
        <dbReference type="Proteomes" id="UP000198211"/>
    </source>
</evidence>
<dbReference type="EMBL" id="NBNE01000338">
    <property type="protein sequence ID" value="OWZ20305.1"/>
    <property type="molecule type" value="Genomic_DNA"/>
</dbReference>
<reference evidence="3" key="1">
    <citation type="submission" date="2017-03" db="EMBL/GenBank/DDBJ databases">
        <title>Phytopthora megakarya and P. palmivora, two closely related causual agents of cacao black pod achieved similar genome size and gene model numbers by different mechanisms.</title>
        <authorList>
            <person name="Ali S."/>
            <person name="Shao J."/>
            <person name="Larry D.J."/>
            <person name="Kronmiller B."/>
            <person name="Shen D."/>
            <person name="Strem M.D."/>
            <person name="Melnick R.L."/>
            <person name="Guiltinan M.J."/>
            <person name="Tyler B.M."/>
            <person name="Meinhardt L.W."/>
            <person name="Bailey B.A."/>
        </authorList>
    </citation>
    <scope>NUCLEOTIDE SEQUENCE [LARGE SCALE GENOMIC DNA]</scope>
    <source>
        <strain evidence="3">zdho120</strain>
    </source>
</reference>
<dbReference type="InterPro" id="IPR057670">
    <property type="entry name" value="SH3_retrovirus"/>
</dbReference>
<dbReference type="Proteomes" id="UP000198211">
    <property type="component" value="Unassembled WGS sequence"/>
</dbReference>
<protein>
    <submittedName>
        <fullName evidence="2">Polyprotein</fullName>
    </submittedName>
</protein>
<proteinExistence type="predicted"/>
<accession>A0A225WRP9</accession>
<comment type="caution">
    <text evidence="2">The sequence shown here is derived from an EMBL/GenBank/DDBJ whole genome shotgun (WGS) entry which is preliminary data.</text>
</comment>
<sequence length="90" mass="10452">MGYMKGFECSGYVHITEQYRDKLDARARLCIHLGIPDHKKGYRMIDVNTHAIVYSRDVAFKEDEFPSMAGLNPQRKHYRTCKRNNCGRAA</sequence>
<evidence type="ECO:0000313" key="2">
    <source>
        <dbReference type="EMBL" id="OWZ20305.1"/>
    </source>
</evidence>
<name>A0A225WRP9_9STRA</name>
<dbReference type="OrthoDB" id="422839at2759"/>
<feature type="domain" description="Retroviral polymerase SH3-like" evidence="1">
    <location>
        <begin position="9"/>
        <end position="67"/>
    </location>
</feature>
<dbReference type="AlphaFoldDB" id="A0A225WRP9"/>
<keyword evidence="3" id="KW-1185">Reference proteome</keyword>
<organism evidence="2 3">
    <name type="scientific">Phytophthora megakarya</name>
    <dbReference type="NCBI Taxonomy" id="4795"/>
    <lineage>
        <taxon>Eukaryota</taxon>
        <taxon>Sar</taxon>
        <taxon>Stramenopiles</taxon>
        <taxon>Oomycota</taxon>
        <taxon>Peronosporomycetes</taxon>
        <taxon>Peronosporales</taxon>
        <taxon>Peronosporaceae</taxon>
        <taxon>Phytophthora</taxon>
    </lineage>
</organism>
<dbReference type="Pfam" id="PF25597">
    <property type="entry name" value="SH3_retrovirus"/>
    <property type="match status" value="1"/>
</dbReference>